<evidence type="ECO:0000313" key="2">
    <source>
        <dbReference type="EMBL" id="RYC66996.1"/>
    </source>
</evidence>
<dbReference type="InterPro" id="IPR036648">
    <property type="entry name" value="CN_Hdrase_a/SCN_Hdrase_g_sf"/>
</dbReference>
<sequence>MRITIEDQEKGAELMKTLAQKAWESTAFKEQLVNNPAEVIEQVLGKKLSIPNDKRIVVEDQTDDSIIYLNIPAKIDLDELELTDEQLELVAGGVIPCILVGFAVGTAVCWAVSHL</sequence>
<dbReference type="NCBIfam" id="TIGR03793">
    <property type="entry name" value="leader_NHLP"/>
    <property type="match status" value="1"/>
</dbReference>
<dbReference type="RefSeq" id="WP_129605802.1">
    <property type="nucleotide sequence ID" value="NZ_SBLB01000010.1"/>
</dbReference>
<dbReference type="GO" id="GO:0003824">
    <property type="term" value="F:catalytic activity"/>
    <property type="evidence" value="ECO:0007669"/>
    <property type="project" value="InterPro"/>
</dbReference>
<dbReference type="AlphaFoldDB" id="A0A4Q2UDS3"/>
<gene>
    <name evidence="2" type="ORF">EQG79_26865</name>
</gene>
<keyword evidence="3" id="KW-1185">Reference proteome</keyword>
<dbReference type="Proteomes" id="UP000290407">
    <property type="component" value="Unassembled WGS sequence"/>
</dbReference>
<evidence type="ECO:0000256" key="1">
    <source>
        <dbReference type="SAM" id="Phobius"/>
    </source>
</evidence>
<comment type="caution">
    <text evidence="2">The sequence shown here is derived from an EMBL/GenBank/DDBJ whole genome shotgun (WGS) entry which is preliminary data.</text>
</comment>
<reference evidence="2 3" key="1">
    <citation type="submission" date="2019-01" db="EMBL/GenBank/DDBJ databases">
        <title>Spirosoma flava sp. nov., a propanil-degrading bacterium isolated from herbicide-contaminated soil.</title>
        <authorList>
            <person name="Zhang L."/>
            <person name="Jiang J.-D."/>
        </authorList>
    </citation>
    <scope>NUCLEOTIDE SEQUENCE [LARGE SCALE GENOMIC DNA]</scope>
    <source>
        <strain evidence="2 3">TY50</strain>
    </source>
</reference>
<proteinExistence type="predicted"/>
<dbReference type="GO" id="GO:0046914">
    <property type="term" value="F:transition metal ion binding"/>
    <property type="evidence" value="ECO:0007669"/>
    <property type="project" value="InterPro"/>
</dbReference>
<name>A0A4Q2UDS3_9BACT</name>
<dbReference type="Gene3D" id="3.90.330.10">
    <property type="entry name" value="Nitrile hydratase alpha /Thiocyanate hydrolase gamma"/>
    <property type="match status" value="1"/>
</dbReference>
<keyword evidence="1" id="KW-0812">Transmembrane</keyword>
<keyword evidence="1" id="KW-1133">Transmembrane helix</keyword>
<dbReference type="InterPro" id="IPR022513">
    <property type="entry name" value="TOMM_pelo"/>
</dbReference>
<evidence type="ECO:0000313" key="3">
    <source>
        <dbReference type="Proteomes" id="UP000290407"/>
    </source>
</evidence>
<keyword evidence="1" id="KW-0472">Membrane</keyword>
<feature type="transmembrane region" description="Helical" evidence="1">
    <location>
        <begin position="89"/>
        <end position="112"/>
    </location>
</feature>
<protein>
    <submittedName>
        <fullName evidence="2">NHLP leader peptide family natural product</fullName>
    </submittedName>
</protein>
<dbReference type="SUPFAM" id="SSF56209">
    <property type="entry name" value="Nitrile hydratase alpha chain"/>
    <property type="match status" value="1"/>
</dbReference>
<organism evidence="2 3">
    <name type="scientific">Spirosoma sordidisoli</name>
    <dbReference type="NCBI Taxonomy" id="2502893"/>
    <lineage>
        <taxon>Bacteria</taxon>
        <taxon>Pseudomonadati</taxon>
        <taxon>Bacteroidota</taxon>
        <taxon>Cytophagia</taxon>
        <taxon>Cytophagales</taxon>
        <taxon>Cytophagaceae</taxon>
        <taxon>Spirosoma</taxon>
    </lineage>
</organism>
<dbReference type="EMBL" id="SBLB01000010">
    <property type="protein sequence ID" value="RYC66996.1"/>
    <property type="molecule type" value="Genomic_DNA"/>
</dbReference>
<accession>A0A4Q2UDS3</accession>